<protein>
    <submittedName>
        <fullName evidence="2">AtzE family amidohydrolase</fullName>
    </submittedName>
</protein>
<dbReference type="NCBIfam" id="NF006631">
    <property type="entry name" value="PRK09201.1"/>
    <property type="match status" value="1"/>
</dbReference>
<dbReference type="RefSeq" id="WP_111344475.1">
    <property type="nucleotide sequence ID" value="NZ_QHHQ01000002.1"/>
</dbReference>
<dbReference type="OrthoDB" id="9811471at2"/>
<organism evidence="2 3">
    <name type="scientific">Acuticoccus sediminis</name>
    <dbReference type="NCBI Taxonomy" id="2184697"/>
    <lineage>
        <taxon>Bacteria</taxon>
        <taxon>Pseudomonadati</taxon>
        <taxon>Pseudomonadota</taxon>
        <taxon>Alphaproteobacteria</taxon>
        <taxon>Hyphomicrobiales</taxon>
        <taxon>Amorphaceae</taxon>
        <taxon>Acuticoccus</taxon>
    </lineage>
</organism>
<dbReference type="InterPro" id="IPR023631">
    <property type="entry name" value="Amidase_dom"/>
</dbReference>
<evidence type="ECO:0000259" key="1">
    <source>
        <dbReference type="Pfam" id="PF01425"/>
    </source>
</evidence>
<comment type="caution">
    <text evidence="2">The sequence shown here is derived from an EMBL/GenBank/DDBJ whole genome shotgun (WGS) entry which is preliminary data.</text>
</comment>
<evidence type="ECO:0000313" key="2">
    <source>
        <dbReference type="EMBL" id="RAI01554.1"/>
    </source>
</evidence>
<dbReference type="InterPro" id="IPR014087">
    <property type="entry name" value="Carboxybiuret_hydro_AtzE"/>
</dbReference>
<dbReference type="Gene3D" id="3.90.1300.10">
    <property type="entry name" value="Amidase signature (AS) domain"/>
    <property type="match status" value="1"/>
</dbReference>
<dbReference type="PANTHER" id="PTHR11895:SF172">
    <property type="entry name" value="GLUTAMYL-TRNA(GLN) AMIDOTRANSFERASE"/>
    <property type="match status" value="1"/>
</dbReference>
<dbReference type="AlphaFoldDB" id="A0A8B2NVK2"/>
<reference evidence="2 3" key="1">
    <citation type="submission" date="2018-05" db="EMBL/GenBank/DDBJ databases">
        <title>Acuticoccus sediminis sp. nov., isolated from deep-sea sediment of Indian Ocean.</title>
        <authorList>
            <person name="Liu X."/>
            <person name="Lai Q."/>
            <person name="Du Y."/>
            <person name="Sun F."/>
            <person name="Zhang X."/>
            <person name="Wang S."/>
            <person name="Shao Z."/>
        </authorList>
    </citation>
    <scope>NUCLEOTIDE SEQUENCE [LARGE SCALE GENOMIC DNA]</scope>
    <source>
        <strain evidence="2 3">PTG4-2</strain>
    </source>
</reference>
<dbReference type="NCBIfam" id="TIGR02715">
    <property type="entry name" value="amido_AtzE"/>
    <property type="match status" value="1"/>
</dbReference>
<feature type="domain" description="Amidase" evidence="1">
    <location>
        <begin position="26"/>
        <end position="443"/>
    </location>
</feature>
<accession>A0A8B2NVK2</accession>
<dbReference type="InterPro" id="IPR000120">
    <property type="entry name" value="Amidase"/>
</dbReference>
<proteinExistence type="predicted"/>
<name>A0A8B2NVK2_9HYPH</name>
<gene>
    <name evidence="2" type="ORF">DLJ53_09005</name>
</gene>
<dbReference type="PANTHER" id="PTHR11895">
    <property type="entry name" value="TRANSAMIDASE"/>
    <property type="match status" value="1"/>
</dbReference>
<evidence type="ECO:0000313" key="3">
    <source>
        <dbReference type="Proteomes" id="UP000249590"/>
    </source>
</evidence>
<dbReference type="SUPFAM" id="SSF75304">
    <property type="entry name" value="Amidase signature (AS) enzymes"/>
    <property type="match status" value="1"/>
</dbReference>
<dbReference type="EMBL" id="QHHQ01000002">
    <property type="protein sequence ID" value="RAI01554.1"/>
    <property type="molecule type" value="Genomic_DNA"/>
</dbReference>
<dbReference type="Pfam" id="PF01425">
    <property type="entry name" value="Amidase"/>
    <property type="match status" value="1"/>
</dbReference>
<dbReference type="Proteomes" id="UP000249590">
    <property type="component" value="Unassembled WGS sequence"/>
</dbReference>
<dbReference type="GO" id="GO:0016787">
    <property type="term" value="F:hydrolase activity"/>
    <property type="evidence" value="ECO:0007669"/>
    <property type="project" value="UniProtKB-KW"/>
</dbReference>
<dbReference type="InterPro" id="IPR036928">
    <property type="entry name" value="AS_sf"/>
</dbReference>
<sequence>MTLPPFATAAEIAAAVKAGTVTARAVVEDVLDRIETVDRAVNAYSEVTAERALVQADAVDAACAAGRGGPLAGVPFAVKNLCDLTGLTTIAGAAITRDDPPAAADADLVTALEAAGAVCLGALHMGEFAYDFTGENAHYGACRNPHDPNRMTGGSSSGSGAATAAGIAPISVGSDTNGSLRVPASLCGVFSLKPTYGRLSRGGTYPFVDSLDHLGPLARTSEDLALAYEALAATASSRDHAWAHHAVEPALPLAGPPARVGVLRGWFEDNASSEALDRRDRALAAFEDTTDMTIEGAAEGRAAAYLVTNAESSEFHLPRLRSDAAAFDPDTRDRFLAGALLPAAWVARAQRVRRWWLDKVMEAFAATNVDVLLVPATPFTAPAIGQKTLTIAGREVPLRPNLGLLAQPFSCIGLPVVTVPVFEPGELPLGMQLVARPWREATALRAAGQLEAAGFTAHAPVAIAEALRRVA</sequence>
<keyword evidence="3" id="KW-1185">Reference proteome</keyword>
<keyword evidence="2" id="KW-0378">Hydrolase</keyword>